<evidence type="ECO:0000313" key="2">
    <source>
        <dbReference type="EMBL" id="CAA9279387.1"/>
    </source>
</evidence>
<dbReference type="AlphaFoldDB" id="A0A6J4JGN7"/>
<protein>
    <submittedName>
        <fullName evidence="2">Uncharacterized protein</fullName>
    </submittedName>
</protein>
<gene>
    <name evidence="2" type="ORF">AVDCRST_MAG56-3615</name>
</gene>
<accession>A0A6J4JGN7</accession>
<reference evidence="2" key="1">
    <citation type="submission" date="2020-02" db="EMBL/GenBank/DDBJ databases">
        <authorList>
            <person name="Meier V. D."/>
        </authorList>
    </citation>
    <scope>NUCLEOTIDE SEQUENCE</scope>
    <source>
        <strain evidence="2">AVDCRST_MAG56</strain>
    </source>
</reference>
<organism evidence="2">
    <name type="scientific">uncultured Cytophagales bacterium</name>
    <dbReference type="NCBI Taxonomy" id="158755"/>
    <lineage>
        <taxon>Bacteria</taxon>
        <taxon>Pseudomonadati</taxon>
        <taxon>Bacteroidota</taxon>
        <taxon>Sphingobacteriia</taxon>
        <taxon>Sphingobacteriales</taxon>
        <taxon>environmental samples</taxon>
    </lineage>
</organism>
<keyword evidence="1" id="KW-0812">Transmembrane</keyword>
<keyword evidence="1" id="KW-0472">Membrane</keyword>
<dbReference type="EMBL" id="CADCTQ010000303">
    <property type="protein sequence ID" value="CAA9279387.1"/>
    <property type="molecule type" value="Genomic_DNA"/>
</dbReference>
<proteinExistence type="predicted"/>
<name>A0A6J4JGN7_9SPHI</name>
<evidence type="ECO:0000256" key="1">
    <source>
        <dbReference type="SAM" id="Phobius"/>
    </source>
</evidence>
<keyword evidence="1" id="KW-1133">Transmembrane helix</keyword>
<sequence>MKKATLKTIAATGAVSVPAGLLIGTTGFFLIFWLFMATGLAFLVLRLAVTTDPETGWNTRQPARLVFCGLLLALVVATGTLSVKDDLQQEEADRVVSKLEQYRRGKGHYPASLNGLSLQLRYIEPQYKVDSRGAQYRLQYIMDGWTISMYNSQTKKWEVND</sequence>
<feature type="transmembrane region" description="Helical" evidence="1">
    <location>
        <begin position="21"/>
        <end position="44"/>
    </location>
</feature>